<dbReference type="Pfam" id="PF00849">
    <property type="entry name" value="PseudoU_synth_2"/>
    <property type="match status" value="1"/>
</dbReference>
<evidence type="ECO:0000256" key="1">
    <source>
        <dbReference type="ARBA" id="ARBA00000073"/>
    </source>
</evidence>
<gene>
    <name evidence="8" type="ORF">HELGO_WM6401</name>
</gene>
<dbReference type="CDD" id="cd02869">
    <property type="entry name" value="PseudoU_synth_RluA_like"/>
    <property type="match status" value="1"/>
</dbReference>
<dbReference type="EC" id="5.4.99.-" evidence="6"/>
<dbReference type="AlphaFoldDB" id="A0A6S6T7E9"/>
<organism evidence="8">
    <name type="scientific">uncultured Campylobacterales bacterium</name>
    <dbReference type="NCBI Taxonomy" id="352960"/>
    <lineage>
        <taxon>Bacteria</taxon>
        <taxon>Pseudomonadati</taxon>
        <taxon>Campylobacterota</taxon>
        <taxon>Epsilonproteobacteria</taxon>
        <taxon>Campylobacterales</taxon>
        <taxon>environmental samples</taxon>
    </lineage>
</organism>
<keyword evidence="8" id="KW-0456">Lyase</keyword>
<dbReference type="GO" id="GO:0003723">
    <property type="term" value="F:RNA binding"/>
    <property type="evidence" value="ECO:0007669"/>
    <property type="project" value="UniProtKB-KW"/>
</dbReference>
<feature type="domain" description="RNA-binding S4" evidence="7">
    <location>
        <begin position="1"/>
        <end position="63"/>
    </location>
</feature>
<dbReference type="InterPro" id="IPR050188">
    <property type="entry name" value="RluA_PseudoU_synthase"/>
</dbReference>
<dbReference type="InterPro" id="IPR020103">
    <property type="entry name" value="PsdUridine_synth_cat_dom_sf"/>
</dbReference>
<comment type="similarity">
    <text evidence="2 6">Belongs to the pseudouridine synthase RluA family.</text>
</comment>
<dbReference type="GO" id="GO:0120159">
    <property type="term" value="F:rRNA pseudouridine synthase activity"/>
    <property type="evidence" value="ECO:0007669"/>
    <property type="project" value="UniProtKB-ARBA"/>
</dbReference>
<dbReference type="NCBIfam" id="TIGR00005">
    <property type="entry name" value="rluA_subfam"/>
    <property type="match status" value="1"/>
</dbReference>
<dbReference type="InterPro" id="IPR006224">
    <property type="entry name" value="PsdUridine_synth_RluA-like_CS"/>
</dbReference>
<evidence type="ECO:0000256" key="5">
    <source>
        <dbReference type="PROSITE-ProRule" id="PRU00182"/>
    </source>
</evidence>
<keyword evidence="3 6" id="KW-0413">Isomerase</keyword>
<comment type="catalytic activity">
    <reaction evidence="1 6">
        <text>a uridine in RNA = a pseudouridine in RNA</text>
        <dbReference type="Rhea" id="RHEA:48348"/>
        <dbReference type="Rhea" id="RHEA-COMP:12068"/>
        <dbReference type="Rhea" id="RHEA-COMP:12069"/>
        <dbReference type="ChEBI" id="CHEBI:65314"/>
        <dbReference type="ChEBI" id="CHEBI:65315"/>
    </reaction>
</comment>
<dbReference type="SMART" id="SM00363">
    <property type="entry name" value="S4"/>
    <property type="match status" value="1"/>
</dbReference>
<dbReference type="PANTHER" id="PTHR21600">
    <property type="entry name" value="MITOCHONDRIAL RNA PSEUDOURIDINE SYNTHASE"/>
    <property type="match status" value="1"/>
</dbReference>
<evidence type="ECO:0000256" key="2">
    <source>
        <dbReference type="ARBA" id="ARBA00010876"/>
    </source>
</evidence>
<proteinExistence type="inferred from homology"/>
<dbReference type="Pfam" id="PF01479">
    <property type="entry name" value="S4"/>
    <property type="match status" value="1"/>
</dbReference>
<name>A0A6S6T7E9_9BACT</name>
<dbReference type="InterPro" id="IPR006225">
    <property type="entry name" value="PsdUridine_synth_RluC/D"/>
</dbReference>
<dbReference type="SUPFAM" id="SSF55174">
    <property type="entry name" value="Alpha-L RNA-binding motif"/>
    <property type="match status" value="1"/>
</dbReference>
<keyword evidence="5" id="KW-0694">RNA-binding</keyword>
<dbReference type="Gene3D" id="3.10.290.10">
    <property type="entry name" value="RNA-binding S4 domain"/>
    <property type="match status" value="1"/>
</dbReference>
<dbReference type="InterPro" id="IPR006145">
    <property type="entry name" value="PsdUridine_synth_RsuA/RluA"/>
</dbReference>
<comment type="function">
    <text evidence="6">Responsible for synthesis of pseudouridine from uracil.</text>
</comment>
<evidence type="ECO:0000256" key="6">
    <source>
        <dbReference type="RuleBase" id="RU362028"/>
    </source>
</evidence>
<dbReference type="CDD" id="cd00165">
    <property type="entry name" value="S4"/>
    <property type="match status" value="1"/>
</dbReference>
<evidence type="ECO:0000313" key="8">
    <source>
        <dbReference type="EMBL" id="CAA6811113.1"/>
    </source>
</evidence>
<dbReference type="InterPro" id="IPR002942">
    <property type="entry name" value="S4_RNA-bd"/>
</dbReference>
<dbReference type="Gene3D" id="3.30.2350.10">
    <property type="entry name" value="Pseudouridine synthase"/>
    <property type="match status" value="1"/>
</dbReference>
<feature type="active site" evidence="4">
    <location>
        <position position="128"/>
    </location>
</feature>
<dbReference type="PROSITE" id="PS01129">
    <property type="entry name" value="PSI_RLU"/>
    <property type="match status" value="1"/>
</dbReference>
<dbReference type="InterPro" id="IPR036986">
    <property type="entry name" value="S4_RNA-bd_sf"/>
</dbReference>
<evidence type="ECO:0000259" key="7">
    <source>
        <dbReference type="SMART" id="SM00363"/>
    </source>
</evidence>
<dbReference type="SUPFAM" id="SSF55120">
    <property type="entry name" value="Pseudouridine synthase"/>
    <property type="match status" value="1"/>
</dbReference>
<dbReference type="GO" id="GO:0016829">
    <property type="term" value="F:lyase activity"/>
    <property type="evidence" value="ECO:0007669"/>
    <property type="project" value="UniProtKB-KW"/>
</dbReference>
<sequence>MRLDIYMAQELQTSRSQSAIFIKKNGITINKELVFKPSFLVGTDDEITYTVPEVKEAVKEEYIPNLDFDVDIIYEDDELLVVNKPPHLVVHPAPSVKEPTLVDWLKSKNIKLSNINNEVRSGIVHRIDKQTSGALIVAKTNSAHEFLSAQLQDKSMGRYYIAMLDLPLKEDTVVESYLARNLKNRLKVSSNKKEVKNSRYAKSAFTKLLLSKDEKKELIAAKLFTGRTHQIRAHLESLARHILGDELYGFKSKISKINPQRVMLHAYLLYFIHPKTKEQVLVKAPILNDFSAILNKNFGIGSTSEILKSSNIINSFNL</sequence>
<dbReference type="EMBL" id="CACVAW010000044">
    <property type="protein sequence ID" value="CAA6811113.1"/>
    <property type="molecule type" value="Genomic_DNA"/>
</dbReference>
<reference evidence="8" key="1">
    <citation type="submission" date="2020-01" db="EMBL/GenBank/DDBJ databases">
        <authorList>
            <person name="Meier V. D."/>
            <person name="Meier V D."/>
        </authorList>
    </citation>
    <scope>NUCLEOTIDE SEQUENCE</scope>
    <source>
        <strain evidence="8">HLG_WM_MAG_12</strain>
    </source>
</reference>
<protein>
    <recommendedName>
        <fullName evidence="6">Pseudouridine synthase</fullName>
        <ecNumber evidence="6">5.4.99.-</ecNumber>
    </recommendedName>
</protein>
<dbReference type="GO" id="GO:0000455">
    <property type="term" value="P:enzyme-directed rRNA pseudouridine synthesis"/>
    <property type="evidence" value="ECO:0007669"/>
    <property type="project" value="TreeGrafter"/>
</dbReference>
<evidence type="ECO:0000256" key="4">
    <source>
        <dbReference type="PIRSR" id="PIRSR606225-1"/>
    </source>
</evidence>
<accession>A0A6S6T7E9</accession>
<evidence type="ECO:0000256" key="3">
    <source>
        <dbReference type="ARBA" id="ARBA00023235"/>
    </source>
</evidence>
<dbReference type="PROSITE" id="PS50889">
    <property type="entry name" value="S4"/>
    <property type="match status" value="1"/>
</dbReference>
<dbReference type="PANTHER" id="PTHR21600:SF44">
    <property type="entry name" value="RIBOSOMAL LARGE SUBUNIT PSEUDOURIDINE SYNTHASE D"/>
    <property type="match status" value="1"/>
</dbReference>